<dbReference type="SMART" id="SM00256">
    <property type="entry name" value="FBOX"/>
    <property type="match status" value="1"/>
</dbReference>
<feature type="domain" description="F-box" evidence="1">
    <location>
        <begin position="3"/>
        <end position="49"/>
    </location>
</feature>
<sequence>MTMPGLLSLPEEVLTAIISCISDNCLANVSQVCRKLNRICSSPLEMRQRCLSFRWWSDHHEFEKKKRLSRIADVNWRALLLYRIKVRLATSRLLDEIISNPTNHINNFNKIVDFGYDAKDCLAMHAEVADDEVDDPLARRYQATAAIRYIHRRRALAIWKRVRDYNDLPLEVALAAFDLFVANKSAPDVEDIIRDIDGLAMSFLATAPEFKTLCTEEKAIKLVHWMWDQGFKGTPAERYRALKNVFVGLTIRTIRTAIPLTLVTIFCAIARRVGLIAHPCGYPGHVLAIVEDPEDGEYQYYDLFPGPGSHPRTDRARLIEGFADDSVASSLVAPATVSNMVIRAAQNIISTLQLPPPDREEQNNGYPEVCEHSTLYAALTAIVLLKQTGPISMHVIEHMTQQIPADFPMDVRFLEEELLPRIVDYRGRTLLENVCGALRAEDTMPRTVWRRDCPENHRVLHRVGSVIKHRRYDYMGAIFGWTNECRPMEGEEWIERMNVETLPRGRNQPFYHVLVEDGTVRYVAEENIQPIRPKNVSALIGLAGKYFKRFDAAEGRFVSNVEAEFPDD</sequence>
<dbReference type="PANTHER" id="PTHR31350">
    <property type="entry name" value="SI:DKEY-261L7.2"/>
    <property type="match status" value="1"/>
</dbReference>
<dbReference type="Pfam" id="PF13369">
    <property type="entry name" value="Transglut_core2"/>
    <property type="match status" value="1"/>
</dbReference>
<dbReference type="PROSITE" id="PS50181">
    <property type="entry name" value="FBOX"/>
    <property type="match status" value="1"/>
</dbReference>
<reference evidence="2 3" key="1">
    <citation type="submission" date="2019-09" db="EMBL/GenBank/DDBJ databases">
        <title>Draft genome of the ectomycorrhizal ascomycete Sphaerosporella brunnea.</title>
        <authorList>
            <consortium name="DOE Joint Genome Institute"/>
            <person name="Benucci G.M."/>
            <person name="Marozzi G."/>
            <person name="Antonielli L."/>
            <person name="Sanchez S."/>
            <person name="Marco P."/>
            <person name="Wang X."/>
            <person name="Falini L.B."/>
            <person name="Barry K."/>
            <person name="Haridas S."/>
            <person name="Lipzen A."/>
            <person name="Labutti K."/>
            <person name="Grigoriev I.V."/>
            <person name="Murat C."/>
            <person name="Martin F."/>
            <person name="Albertini E."/>
            <person name="Donnini D."/>
            <person name="Bonito G."/>
        </authorList>
    </citation>
    <scope>NUCLEOTIDE SEQUENCE [LARGE SCALE GENOMIC DNA]</scope>
    <source>
        <strain evidence="2 3">Sb_GMNB300</strain>
    </source>
</reference>
<dbReference type="PANTHER" id="PTHR31350:SF27">
    <property type="entry name" value="HEMIMETHYLATED DNA-BINDING DOMAIN-CONTAINING PROTEIN"/>
    <property type="match status" value="1"/>
</dbReference>
<dbReference type="InterPro" id="IPR036623">
    <property type="entry name" value="Hemimethylated_DNA-bd_sf"/>
</dbReference>
<dbReference type="Gene3D" id="2.30.30.390">
    <property type="entry name" value="Hemimethylated DNA-binding domain"/>
    <property type="match status" value="1"/>
</dbReference>
<dbReference type="Pfam" id="PF08755">
    <property type="entry name" value="YccV-like"/>
    <property type="match status" value="1"/>
</dbReference>
<dbReference type="InParanoid" id="A0A5J5F1U4"/>
<dbReference type="Pfam" id="PF12937">
    <property type="entry name" value="F-box-like"/>
    <property type="match status" value="1"/>
</dbReference>
<keyword evidence="2" id="KW-0238">DNA-binding</keyword>
<dbReference type="SMART" id="SM00992">
    <property type="entry name" value="YccV-like"/>
    <property type="match status" value="1"/>
</dbReference>
<evidence type="ECO:0000259" key="1">
    <source>
        <dbReference type="PROSITE" id="PS50181"/>
    </source>
</evidence>
<dbReference type="CDD" id="cd09917">
    <property type="entry name" value="F-box_SF"/>
    <property type="match status" value="1"/>
</dbReference>
<name>A0A5J5F1U4_9PEZI</name>
<dbReference type="EMBL" id="VXIS01000054">
    <property type="protein sequence ID" value="KAA8909794.1"/>
    <property type="molecule type" value="Genomic_DNA"/>
</dbReference>
<keyword evidence="3" id="KW-1185">Reference proteome</keyword>
<organism evidence="2 3">
    <name type="scientific">Sphaerosporella brunnea</name>
    <dbReference type="NCBI Taxonomy" id="1250544"/>
    <lineage>
        <taxon>Eukaryota</taxon>
        <taxon>Fungi</taxon>
        <taxon>Dikarya</taxon>
        <taxon>Ascomycota</taxon>
        <taxon>Pezizomycotina</taxon>
        <taxon>Pezizomycetes</taxon>
        <taxon>Pezizales</taxon>
        <taxon>Pyronemataceae</taxon>
        <taxon>Sphaerosporella</taxon>
    </lineage>
</organism>
<gene>
    <name evidence="2" type="ORF">FN846DRAFT_941516</name>
</gene>
<comment type="caution">
    <text evidence="2">The sequence shown here is derived from an EMBL/GenBank/DDBJ whole genome shotgun (WGS) entry which is preliminary data.</text>
</comment>
<dbReference type="InterPro" id="IPR011722">
    <property type="entry name" value="Hemimethylated_DNA-bd_dom"/>
</dbReference>
<proteinExistence type="predicted"/>
<dbReference type="OrthoDB" id="28868at2759"/>
<evidence type="ECO:0000313" key="3">
    <source>
        <dbReference type="Proteomes" id="UP000326924"/>
    </source>
</evidence>
<dbReference type="SUPFAM" id="SSF141255">
    <property type="entry name" value="YccV-like"/>
    <property type="match status" value="1"/>
</dbReference>
<evidence type="ECO:0000313" key="2">
    <source>
        <dbReference type="EMBL" id="KAA8909794.1"/>
    </source>
</evidence>
<dbReference type="Gene3D" id="1.20.1280.50">
    <property type="match status" value="1"/>
</dbReference>
<accession>A0A5J5F1U4</accession>
<dbReference type="InterPro" id="IPR036047">
    <property type="entry name" value="F-box-like_dom_sf"/>
</dbReference>
<protein>
    <submittedName>
        <fullName evidence="2">Hemimethylated DNA-binding protein YccV like-domain-containing protein</fullName>
    </submittedName>
</protein>
<dbReference type="Proteomes" id="UP000326924">
    <property type="component" value="Unassembled WGS sequence"/>
</dbReference>
<dbReference type="AlphaFoldDB" id="A0A5J5F1U4"/>
<dbReference type="InterPro" id="IPR001810">
    <property type="entry name" value="F-box_dom"/>
</dbReference>
<dbReference type="GO" id="GO:0003677">
    <property type="term" value="F:DNA binding"/>
    <property type="evidence" value="ECO:0007669"/>
    <property type="project" value="UniProtKB-KW"/>
</dbReference>
<dbReference type="SUPFAM" id="SSF81383">
    <property type="entry name" value="F-box domain"/>
    <property type="match status" value="1"/>
</dbReference>
<dbReference type="NCBIfam" id="TIGR02097">
    <property type="entry name" value="yccV"/>
    <property type="match status" value="1"/>
</dbReference>
<dbReference type="InterPro" id="IPR032698">
    <property type="entry name" value="SirB1_N"/>
</dbReference>